<dbReference type="RefSeq" id="WP_197010762.1">
    <property type="nucleotide sequence ID" value="NZ_BAABES010000008.1"/>
</dbReference>
<accession>A0A931DG36</accession>
<feature type="compositionally biased region" description="Low complexity" evidence="1">
    <location>
        <begin position="96"/>
        <end position="107"/>
    </location>
</feature>
<gene>
    <name evidence="2" type="ORF">IW256_002086</name>
</gene>
<sequence>MYLKDDGTLDHQALSRELHGIVSDRPARDPCEVLAWLAARLRADPAGPDGPALVLAVHATSCYAIWRIRRVEVVDALIEAAARAAEVYGALGCPSPSGRPHPAAHPGAGTGGDDPETVAGVIGLIGAARHGGGAGGELEGWCCPGFLAGLAGAALTTLRNGRRARFEAPDTADLDALFLAGGRADIARLTLTVERHRPGDPSDLAEQASLWAARRLLSGAAPAGERLPLLLTVCFAAQHCHWCATPPARVSVYRAALAAIDPGPLERPCPHSGGHPDVPVRSLLRYARALAGHGGDGPRVDEDAWRCPRHMAERAASMLAHTAGYLGLDPSLHNTRYKV</sequence>
<evidence type="ECO:0000313" key="2">
    <source>
        <dbReference type="EMBL" id="MBG6087973.1"/>
    </source>
</evidence>
<reference evidence="2" key="1">
    <citation type="submission" date="2020-11" db="EMBL/GenBank/DDBJ databases">
        <title>Sequencing the genomes of 1000 actinobacteria strains.</title>
        <authorList>
            <person name="Klenk H.-P."/>
        </authorList>
    </citation>
    <scope>NUCLEOTIDE SEQUENCE</scope>
    <source>
        <strain evidence="2">DSM 43175</strain>
    </source>
</reference>
<name>A0A931DG36_9ACTN</name>
<dbReference type="AlphaFoldDB" id="A0A931DG36"/>
<proteinExistence type="predicted"/>
<dbReference type="Proteomes" id="UP000614047">
    <property type="component" value="Unassembled WGS sequence"/>
</dbReference>
<evidence type="ECO:0000256" key="1">
    <source>
        <dbReference type="SAM" id="MobiDB-lite"/>
    </source>
</evidence>
<dbReference type="EMBL" id="JADOUA010000001">
    <property type="protein sequence ID" value="MBG6087973.1"/>
    <property type="molecule type" value="Genomic_DNA"/>
</dbReference>
<comment type="caution">
    <text evidence="2">The sequence shown here is derived from an EMBL/GenBank/DDBJ whole genome shotgun (WGS) entry which is preliminary data.</text>
</comment>
<organism evidence="2 3">
    <name type="scientific">Actinomadura viridis</name>
    <dbReference type="NCBI Taxonomy" id="58110"/>
    <lineage>
        <taxon>Bacteria</taxon>
        <taxon>Bacillati</taxon>
        <taxon>Actinomycetota</taxon>
        <taxon>Actinomycetes</taxon>
        <taxon>Streptosporangiales</taxon>
        <taxon>Thermomonosporaceae</taxon>
        <taxon>Actinomadura</taxon>
    </lineage>
</organism>
<protein>
    <submittedName>
        <fullName evidence="2">Uncharacterized protein</fullName>
    </submittedName>
</protein>
<keyword evidence="3" id="KW-1185">Reference proteome</keyword>
<feature type="region of interest" description="Disordered" evidence="1">
    <location>
        <begin position="96"/>
        <end position="115"/>
    </location>
</feature>
<evidence type="ECO:0000313" key="3">
    <source>
        <dbReference type="Proteomes" id="UP000614047"/>
    </source>
</evidence>